<sequence>MATSPISTAAATDAAVNLLTKAFDVKLNISDSESPVPAELLQSSGTGANTTLLSLAAQDAVKSKLPALNDAQNAEQAQWLTLSARPSIPVDELNTALSTRTYILNTATPSLADITLYARLKDIVEGWTTENFKSHRHIARWFDLVQHFAPLKVSEYVAIDQTLDVPREVKAKKGAEDKGKADKKEKKEKSDAKKDDAAPAAAKGENAAAGKKEKKEKKEKAAKAPPPPPAKVTPTMVDLRVGHIEKAVKHPDADSLYVSTINCGDPEGPRTVCSGLVKYVPLEDMQNRMVVVVANLKPVNMRGIKSAAMVLCASDEEHGKVEFTVPPEGSKAGDRLYFAGYEGEPEPVLNPKKKIWETVQPGFTTLDDLSVVFKDEEGKVCPLQTADGKVVKAQTLVGATVR</sequence>
<evidence type="ECO:0000256" key="3">
    <source>
        <dbReference type="PROSITE-ProRule" id="PRU00209"/>
    </source>
</evidence>
<dbReference type="SUPFAM" id="SSF50249">
    <property type="entry name" value="Nucleic acid-binding proteins"/>
    <property type="match status" value="1"/>
</dbReference>
<organism evidence="6 7">
    <name type="scientific">Tortispora caseinolytica NRRL Y-17796</name>
    <dbReference type="NCBI Taxonomy" id="767744"/>
    <lineage>
        <taxon>Eukaryota</taxon>
        <taxon>Fungi</taxon>
        <taxon>Dikarya</taxon>
        <taxon>Ascomycota</taxon>
        <taxon>Saccharomycotina</taxon>
        <taxon>Trigonopsidomycetes</taxon>
        <taxon>Trigonopsidales</taxon>
        <taxon>Trigonopsidaceae</taxon>
        <taxon>Tortispora</taxon>
    </lineage>
</organism>
<dbReference type="InterPro" id="IPR036282">
    <property type="entry name" value="Glutathione-S-Trfase_C_sf"/>
</dbReference>
<dbReference type="GO" id="GO:0017102">
    <property type="term" value="C:methionyl glutamyl tRNA synthetase complex"/>
    <property type="evidence" value="ECO:0007669"/>
    <property type="project" value="EnsemblFungi"/>
</dbReference>
<dbReference type="PROSITE" id="PS50886">
    <property type="entry name" value="TRBD"/>
    <property type="match status" value="1"/>
</dbReference>
<feature type="domain" description="TRNA-binding" evidence="5">
    <location>
        <begin position="233"/>
        <end position="337"/>
    </location>
</feature>
<dbReference type="PANTHER" id="PTHR11586:SF33">
    <property type="entry name" value="AMINOACYL TRNA SYNTHASE COMPLEX-INTERACTING MULTIFUNCTIONAL PROTEIN 1"/>
    <property type="match status" value="1"/>
</dbReference>
<dbReference type="GO" id="GO:0016282">
    <property type="term" value="C:eukaryotic 43S preinitiation complex"/>
    <property type="evidence" value="ECO:0007669"/>
    <property type="project" value="EnsemblFungi"/>
</dbReference>
<dbReference type="SUPFAM" id="SSF47616">
    <property type="entry name" value="GST C-terminal domain-like"/>
    <property type="match status" value="1"/>
</dbReference>
<feature type="compositionally biased region" description="Basic and acidic residues" evidence="4">
    <location>
        <begin position="170"/>
        <end position="197"/>
    </location>
</feature>
<dbReference type="Gene3D" id="2.40.50.140">
    <property type="entry name" value="Nucleic acid-binding proteins"/>
    <property type="match status" value="1"/>
</dbReference>
<dbReference type="AlphaFoldDB" id="A0A1E4TM78"/>
<dbReference type="CDD" id="cd02799">
    <property type="entry name" value="tRNA_bind_EMAP-II_like"/>
    <property type="match status" value="1"/>
</dbReference>
<dbReference type="GO" id="GO:0010494">
    <property type="term" value="C:cytoplasmic stress granule"/>
    <property type="evidence" value="ECO:0007669"/>
    <property type="project" value="EnsemblFungi"/>
</dbReference>
<dbReference type="Pfam" id="PF21972">
    <property type="entry name" value="Arc1p_N_like"/>
    <property type="match status" value="1"/>
</dbReference>
<protein>
    <recommendedName>
        <fullName evidence="5">tRNA-binding domain-containing protein</fullName>
    </recommendedName>
</protein>
<keyword evidence="1 3" id="KW-0820">tRNA-binding</keyword>
<dbReference type="InterPro" id="IPR051270">
    <property type="entry name" value="Tyrosine-tRNA_ligase_regulator"/>
</dbReference>
<dbReference type="OrthoDB" id="19141at2759"/>
<dbReference type="InterPro" id="IPR002547">
    <property type="entry name" value="tRNA-bd_dom"/>
</dbReference>
<accession>A0A1E4TM78</accession>
<evidence type="ECO:0000259" key="5">
    <source>
        <dbReference type="PROSITE" id="PS50886"/>
    </source>
</evidence>
<feature type="compositionally biased region" description="Basic and acidic residues" evidence="4">
    <location>
        <begin position="210"/>
        <end position="222"/>
    </location>
</feature>
<feature type="region of interest" description="Disordered" evidence="4">
    <location>
        <begin position="170"/>
        <end position="235"/>
    </location>
</feature>
<dbReference type="GO" id="GO:0008047">
    <property type="term" value="F:enzyme activator activity"/>
    <property type="evidence" value="ECO:0007669"/>
    <property type="project" value="EnsemblFungi"/>
</dbReference>
<dbReference type="InterPro" id="IPR053836">
    <property type="entry name" value="Arc1-like_N"/>
</dbReference>
<evidence type="ECO:0000256" key="4">
    <source>
        <dbReference type="SAM" id="MobiDB-lite"/>
    </source>
</evidence>
<feature type="compositionally biased region" description="Low complexity" evidence="4">
    <location>
        <begin position="198"/>
        <end position="209"/>
    </location>
</feature>
<evidence type="ECO:0000313" key="7">
    <source>
        <dbReference type="Proteomes" id="UP000095023"/>
    </source>
</evidence>
<dbReference type="FunFam" id="2.40.50.140:FF:000199">
    <property type="entry name" value="tRNA-aminoacylation cofactor ARC1"/>
    <property type="match status" value="1"/>
</dbReference>
<evidence type="ECO:0000313" key="6">
    <source>
        <dbReference type="EMBL" id="ODV92839.1"/>
    </source>
</evidence>
<name>A0A1E4TM78_9ASCO</name>
<keyword evidence="7" id="KW-1185">Reference proteome</keyword>
<dbReference type="Pfam" id="PF01588">
    <property type="entry name" value="tRNA_bind"/>
    <property type="match status" value="1"/>
</dbReference>
<evidence type="ECO:0000256" key="1">
    <source>
        <dbReference type="ARBA" id="ARBA00022555"/>
    </source>
</evidence>
<dbReference type="GO" id="GO:0006418">
    <property type="term" value="P:tRNA aminoacylation for protein translation"/>
    <property type="evidence" value="ECO:0007669"/>
    <property type="project" value="EnsemblFungi"/>
</dbReference>
<dbReference type="GO" id="GO:0080025">
    <property type="term" value="F:phosphatidylinositol-3,5-bisphosphate binding"/>
    <property type="evidence" value="ECO:0007669"/>
    <property type="project" value="EnsemblFungi"/>
</dbReference>
<proteinExistence type="predicted"/>
<dbReference type="Gene3D" id="1.20.1050.10">
    <property type="match status" value="1"/>
</dbReference>
<dbReference type="InterPro" id="IPR012340">
    <property type="entry name" value="NA-bd_OB-fold"/>
</dbReference>
<gene>
    <name evidence="6" type="ORF">CANCADRAFT_1434</name>
</gene>
<dbReference type="Proteomes" id="UP000095023">
    <property type="component" value="Unassembled WGS sequence"/>
</dbReference>
<dbReference type="GO" id="GO:0002161">
    <property type="term" value="F:aminoacyl-tRNA deacylase activity"/>
    <property type="evidence" value="ECO:0007669"/>
    <property type="project" value="EnsemblFungi"/>
</dbReference>
<dbReference type="PANTHER" id="PTHR11586">
    <property type="entry name" value="TRNA-AMINOACYLATION COFACTOR ARC1 FAMILY MEMBER"/>
    <property type="match status" value="1"/>
</dbReference>
<dbReference type="GO" id="GO:0001731">
    <property type="term" value="P:formation of translation preinitiation complex"/>
    <property type="evidence" value="ECO:0007669"/>
    <property type="project" value="EnsemblFungi"/>
</dbReference>
<keyword evidence="2 3" id="KW-0694">RNA-binding</keyword>
<dbReference type="GO" id="GO:0000049">
    <property type="term" value="F:tRNA binding"/>
    <property type="evidence" value="ECO:0007669"/>
    <property type="project" value="UniProtKB-UniRule"/>
</dbReference>
<reference evidence="7" key="1">
    <citation type="submission" date="2016-02" db="EMBL/GenBank/DDBJ databases">
        <title>Comparative genomics of biotechnologically important yeasts.</title>
        <authorList>
            <consortium name="DOE Joint Genome Institute"/>
            <person name="Riley R."/>
            <person name="Haridas S."/>
            <person name="Wolfe K.H."/>
            <person name="Lopes M.R."/>
            <person name="Hittinger C.T."/>
            <person name="Goker M."/>
            <person name="Salamov A."/>
            <person name="Wisecaver J."/>
            <person name="Long T.M."/>
            <person name="Aerts A.L."/>
            <person name="Barry K."/>
            <person name="Choi C."/>
            <person name="Clum A."/>
            <person name="Coughlan A.Y."/>
            <person name="Deshpande S."/>
            <person name="Douglass A.P."/>
            <person name="Hanson S.J."/>
            <person name="Klenk H.-P."/>
            <person name="Labutti K."/>
            <person name="Lapidus A."/>
            <person name="Lindquist E."/>
            <person name="Lipzen A."/>
            <person name="Meier-Kolthoff J.P."/>
            <person name="Ohm R.A."/>
            <person name="Otillar R.P."/>
            <person name="Pangilinan J."/>
            <person name="Peng Y."/>
            <person name="Rokas A."/>
            <person name="Rosa C.A."/>
            <person name="Scheuner C."/>
            <person name="Sibirny A.A."/>
            <person name="Slot J.C."/>
            <person name="Stielow J.B."/>
            <person name="Sun H."/>
            <person name="Kurtzman C.P."/>
            <person name="Blackwell M."/>
            <person name="Jeffries T.W."/>
            <person name="Grigoriev I.V."/>
        </authorList>
    </citation>
    <scope>NUCLEOTIDE SEQUENCE [LARGE SCALE GENOMIC DNA]</scope>
    <source>
        <strain evidence="7">NRRL Y-17796</strain>
    </source>
</reference>
<dbReference type="GO" id="GO:0032266">
    <property type="term" value="F:phosphatidylinositol-3-phosphate binding"/>
    <property type="evidence" value="ECO:0007669"/>
    <property type="project" value="EnsemblFungi"/>
</dbReference>
<dbReference type="EMBL" id="KV453841">
    <property type="protein sequence ID" value="ODV92839.1"/>
    <property type="molecule type" value="Genomic_DNA"/>
</dbReference>
<evidence type="ECO:0000256" key="2">
    <source>
        <dbReference type="ARBA" id="ARBA00022884"/>
    </source>
</evidence>